<reference evidence="3" key="1">
    <citation type="submission" date="2016-10" db="EMBL/GenBank/DDBJ databases">
        <authorList>
            <person name="Varghese N."/>
            <person name="Submissions S."/>
        </authorList>
    </citation>
    <scope>NUCLEOTIDE SEQUENCE [LARGE SCALE GENOMIC DNA]</scope>
    <source>
        <strain evidence="3">S1b</strain>
    </source>
</reference>
<dbReference type="RefSeq" id="WP_074730496.1">
    <property type="nucleotide sequence ID" value="NZ_FOGW01000009.1"/>
</dbReference>
<feature type="domain" description="Putative component of 'biosynthetic module'" evidence="1">
    <location>
        <begin position="32"/>
        <end position="207"/>
    </location>
</feature>
<accession>A0A1H9RQM9</accession>
<gene>
    <name evidence="2" type="ORF">SAMN02910429_00959</name>
</gene>
<dbReference type="AlphaFoldDB" id="A0A1H9RQM9"/>
<dbReference type="EMBL" id="FOGW01000009">
    <property type="protein sequence ID" value="SER75102.1"/>
    <property type="molecule type" value="Genomic_DNA"/>
</dbReference>
<organism evidence="2 3">
    <name type="scientific">Lachnobacterium bovis</name>
    <dbReference type="NCBI Taxonomy" id="140626"/>
    <lineage>
        <taxon>Bacteria</taxon>
        <taxon>Bacillati</taxon>
        <taxon>Bacillota</taxon>
        <taxon>Clostridia</taxon>
        <taxon>Lachnospirales</taxon>
        <taxon>Lachnospiraceae</taxon>
        <taxon>Lachnobacterium</taxon>
    </lineage>
</organism>
<feature type="domain" description="Putative component of 'biosynthetic module'" evidence="1">
    <location>
        <begin position="277"/>
        <end position="509"/>
    </location>
</feature>
<evidence type="ECO:0000313" key="2">
    <source>
        <dbReference type="EMBL" id="SER75102.1"/>
    </source>
</evidence>
<proteinExistence type="predicted"/>
<sequence length="774" mass="90749">MYRCGKINQLNDFFKDITIREKDTIFRCRIEDYNQDIFEFLKKYFDEAYKKGAVLEDGIANPTEQNLEYFYSIHGNEFQNSIEFFAEKLKVWMPRLNDYQKDILAKSIYDELSGLKKAGKNDNMLKNAYIKFMCWLYYKFEKVVNQSSDFFIPKILYMGTFSKHEMQFLSMISKIGCDVVLVFKDKGQSYKKIDPSDNFSFKYEVENGIDFPSDFSVKKLAEKPVVNVTKIKMTNRANQPVNKQKQPINKQKQPIRKLESVYINATNVWIEGEGLNEILKPYSQRGEDEKCLYTSFIRINGVEDKQTYSNELFNFTEKLKQNNRKYVILENEIEKPSVQDISKIQRGNYADVIQMVNGLARNINYASNLELQKIIYVEFINFFLEESQKFDSNMNKLMNKMVYSLCWLKKYGDILFHDWKKENIGCLIYLGGCRDENEALFIRFLSHLPLDILILVPNLNNKCVLTDEKLYEINYTQSIELNSFPKHGGGLSYNTVAYNAEKELDTLMYQDSGLYRVKQFSKANVIFLKTMFEEIELLWDEGVKFRPGFDTINDTVNLPVISAKVSGVKDKNVKEYLALINKLKASENVLVVQNGNYNISDSKNQIKQYATSFFKNGRLLKEKIKTHNSYKYGLLREDMQDYMLEKLQILIEQCIIKGTYQNGTEYTIISVALNLNNDVIRLIQDFDFTGKNPKVLYFNTTERTCTLEETIFFAYLNLLGFDVVFFVPTGYQCIEQFLNKKYFSEYQIGDYMFDIPTNQVDNVLTSITNKLFRR</sequence>
<keyword evidence="3" id="KW-1185">Reference proteome</keyword>
<evidence type="ECO:0000313" key="3">
    <source>
        <dbReference type="Proteomes" id="UP000182471"/>
    </source>
</evidence>
<feature type="domain" description="Putative component of 'biosynthetic module'" evidence="1">
    <location>
        <begin position="529"/>
        <end position="760"/>
    </location>
</feature>
<dbReference type="InterPro" id="IPR025647">
    <property type="entry name" value="YceG_bac"/>
</dbReference>
<dbReference type="Pfam" id="PF14266">
    <property type="entry name" value="YceG_bac"/>
    <property type="match status" value="3"/>
</dbReference>
<dbReference type="Proteomes" id="UP000182471">
    <property type="component" value="Unassembled WGS sequence"/>
</dbReference>
<name>A0A1H9RQM9_9FIRM</name>
<evidence type="ECO:0000259" key="1">
    <source>
        <dbReference type="Pfam" id="PF14266"/>
    </source>
</evidence>
<protein>
    <submittedName>
        <fullName evidence="2">Putative component of 'biosynthetic module</fullName>
    </submittedName>
</protein>